<feature type="non-terminal residue" evidence="1">
    <location>
        <position position="1"/>
    </location>
</feature>
<organism evidence="1 2">
    <name type="scientific">Candidatus Magnetoglobus multicellularis str. Araruama</name>
    <dbReference type="NCBI Taxonomy" id="890399"/>
    <lineage>
        <taxon>Bacteria</taxon>
        <taxon>Pseudomonadati</taxon>
        <taxon>Thermodesulfobacteriota</taxon>
        <taxon>Desulfobacteria</taxon>
        <taxon>Desulfobacterales</taxon>
        <taxon>Desulfobacteraceae</taxon>
        <taxon>Candidatus Magnetoglobus</taxon>
    </lineage>
</organism>
<sequence>GYLVKVNQDIEWIVEGEKLELPYTINLGKGWNIMAWPDEFTQSAFSVVKPLIDDEALIKVIDEQGLRIIYNAFAKQWIDEITDFNPGKGFLVKTSKESTLTIDQSQQLKRSKYNSESHINITLNSASHYQPVWEGYPYNSLKLWVVDVNGFVIEENDEGRMYRLGEDNFI</sequence>
<evidence type="ECO:0000313" key="1">
    <source>
        <dbReference type="EMBL" id="ETR71018.1"/>
    </source>
</evidence>
<reference evidence="2" key="1">
    <citation type="submission" date="2012-11" db="EMBL/GenBank/DDBJ databases">
        <authorList>
            <person name="Lucero-Rivera Y.E."/>
            <person name="Tovar-Ramirez D."/>
        </authorList>
    </citation>
    <scope>NUCLEOTIDE SEQUENCE [LARGE SCALE GENOMIC DNA]</scope>
    <source>
        <strain evidence="2">Araruama</strain>
    </source>
</reference>
<evidence type="ECO:0000313" key="2">
    <source>
        <dbReference type="Proteomes" id="UP000189670"/>
    </source>
</evidence>
<dbReference type="EMBL" id="ATBP01000332">
    <property type="protein sequence ID" value="ETR71018.1"/>
    <property type="molecule type" value="Genomic_DNA"/>
</dbReference>
<dbReference type="AlphaFoldDB" id="A0A1V1P891"/>
<accession>A0A1V1P891</accession>
<protein>
    <submittedName>
        <fullName evidence="1">Uncharacterized protein</fullName>
    </submittedName>
</protein>
<gene>
    <name evidence="1" type="ORF">OMM_08391</name>
</gene>
<name>A0A1V1P891_9BACT</name>
<comment type="caution">
    <text evidence="1">The sequence shown here is derived from an EMBL/GenBank/DDBJ whole genome shotgun (WGS) entry which is preliminary data.</text>
</comment>
<dbReference type="Proteomes" id="UP000189670">
    <property type="component" value="Unassembled WGS sequence"/>
</dbReference>
<proteinExistence type="predicted"/>